<protein>
    <recommendedName>
        <fullName evidence="1">Aminotransferase-like plant mobile domain-containing protein</fullName>
    </recommendedName>
</protein>
<proteinExistence type="predicted"/>
<evidence type="ECO:0000259" key="1">
    <source>
        <dbReference type="Pfam" id="PF10536"/>
    </source>
</evidence>
<sequence length="522" mass="59054">MASVHQSTWKEAGIYEANLNSTYQIRRQTGLVHGFAEKWCPETTTITLEDIMVLGGFSVLGDSVLSPLDTAELKEIEDKLLAQRKEMIRSRAMKATTSSWLNRFINGGHQLKHEAFLVYWLLRYVFNDGGIIHRPVFSIAIHLARGTRIALAPAVLSSVYNDLGALKKATVDSNQLENLRPENPNHLNNGEPRMARWDKVDGRGVENLRKVLDLAGEEFLWRPYALDIVENWHLPKYYPPREMWVSVGPDSDDELQSFLRCLRLSEADVSTTYIKWLKKSLPCLKDASEAASPQKKKAKSIVDDRSVLMANHSPVPPGCPPECNNMEAEDPMDEDDKLTISEFLRKYKKHKNVKIIEDGDSEKLSGQVPNLESKIARERSFFTKKSDKDIESVVGNECASSRSLFGRRALEIKARIERENGGHESHFGTAETWVPCRYLMDCLQCSLALWFYLLRRLTIVGDINSFGKNQLRTPDGSISLNNLESNFPEFISKCSNSTFLDLSANPLDWPNTRSGIYQSGKA</sequence>
<comment type="caution">
    <text evidence="2">The sequence shown here is derived from an EMBL/GenBank/DDBJ whole genome shotgun (WGS) entry which is preliminary data.</text>
</comment>
<reference evidence="2 3" key="1">
    <citation type="submission" date="2019-09" db="EMBL/GenBank/DDBJ databases">
        <authorList>
            <person name="Ou C."/>
        </authorList>
    </citation>
    <scope>NUCLEOTIDE SEQUENCE [LARGE SCALE GENOMIC DNA]</scope>
    <source>
        <strain evidence="2">S2</strain>
        <tissue evidence="2">Leaf</tissue>
    </source>
</reference>
<name>A0A5N5GLK3_9ROSA</name>
<reference evidence="2 3" key="3">
    <citation type="submission" date="2019-11" db="EMBL/GenBank/DDBJ databases">
        <title>A de novo genome assembly of a pear dwarfing rootstock.</title>
        <authorList>
            <person name="Wang F."/>
            <person name="Wang J."/>
            <person name="Li S."/>
            <person name="Zhang Y."/>
            <person name="Fang M."/>
            <person name="Ma L."/>
            <person name="Zhao Y."/>
            <person name="Jiang S."/>
        </authorList>
    </citation>
    <scope>NUCLEOTIDE SEQUENCE [LARGE SCALE GENOMIC DNA]</scope>
    <source>
        <strain evidence="2">S2</strain>
        <tissue evidence="2">Leaf</tissue>
    </source>
</reference>
<dbReference type="PANTHER" id="PTHR46033">
    <property type="entry name" value="PROTEIN MAIN-LIKE 2"/>
    <property type="match status" value="1"/>
</dbReference>
<keyword evidence="3" id="KW-1185">Reference proteome</keyword>
<dbReference type="PANTHER" id="PTHR46033:SF67">
    <property type="entry name" value="AMINOTRANSFERASE-LIKE, PLANT MOBILE DOMAIN FAMILY PROTEIN"/>
    <property type="match status" value="1"/>
</dbReference>
<gene>
    <name evidence="2" type="ORF">D8674_022271</name>
</gene>
<dbReference type="GO" id="GO:0010073">
    <property type="term" value="P:meristem maintenance"/>
    <property type="evidence" value="ECO:0007669"/>
    <property type="project" value="InterPro"/>
</dbReference>
<organism evidence="2 3">
    <name type="scientific">Pyrus ussuriensis x Pyrus communis</name>
    <dbReference type="NCBI Taxonomy" id="2448454"/>
    <lineage>
        <taxon>Eukaryota</taxon>
        <taxon>Viridiplantae</taxon>
        <taxon>Streptophyta</taxon>
        <taxon>Embryophyta</taxon>
        <taxon>Tracheophyta</taxon>
        <taxon>Spermatophyta</taxon>
        <taxon>Magnoliopsida</taxon>
        <taxon>eudicotyledons</taxon>
        <taxon>Gunneridae</taxon>
        <taxon>Pentapetalae</taxon>
        <taxon>rosids</taxon>
        <taxon>fabids</taxon>
        <taxon>Rosales</taxon>
        <taxon>Rosaceae</taxon>
        <taxon>Amygdaloideae</taxon>
        <taxon>Maleae</taxon>
        <taxon>Pyrus</taxon>
    </lineage>
</organism>
<dbReference type="Pfam" id="PF10536">
    <property type="entry name" value="PMD"/>
    <property type="match status" value="1"/>
</dbReference>
<accession>A0A5N5GLK3</accession>
<dbReference type="InterPro" id="IPR019557">
    <property type="entry name" value="AminoTfrase-like_pln_mobile"/>
</dbReference>
<dbReference type="AlphaFoldDB" id="A0A5N5GLK3"/>
<dbReference type="InterPro" id="IPR044824">
    <property type="entry name" value="MAIN-like"/>
</dbReference>
<feature type="domain" description="Aminotransferase-like plant mobile" evidence="1">
    <location>
        <begin position="13"/>
        <end position="266"/>
    </location>
</feature>
<dbReference type="Proteomes" id="UP000327157">
    <property type="component" value="Chromosome 3"/>
</dbReference>
<dbReference type="OrthoDB" id="1572276at2759"/>
<dbReference type="EMBL" id="SMOL01000402">
    <property type="protein sequence ID" value="KAB2615683.1"/>
    <property type="molecule type" value="Genomic_DNA"/>
</dbReference>
<evidence type="ECO:0000313" key="3">
    <source>
        <dbReference type="Proteomes" id="UP000327157"/>
    </source>
</evidence>
<evidence type="ECO:0000313" key="2">
    <source>
        <dbReference type="EMBL" id="KAB2615683.1"/>
    </source>
</evidence>
<reference evidence="3" key="2">
    <citation type="submission" date="2019-10" db="EMBL/GenBank/DDBJ databases">
        <title>A de novo genome assembly of a pear dwarfing rootstock.</title>
        <authorList>
            <person name="Wang F."/>
            <person name="Wang J."/>
            <person name="Li S."/>
            <person name="Zhang Y."/>
            <person name="Fang M."/>
            <person name="Ma L."/>
            <person name="Zhao Y."/>
            <person name="Jiang S."/>
        </authorList>
    </citation>
    <scope>NUCLEOTIDE SEQUENCE [LARGE SCALE GENOMIC DNA]</scope>
</reference>